<keyword evidence="2" id="KW-0812">Transmembrane</keyword>
<evidence type="ECO:0008006" key="5">
    <source>
        <dbReference type="Google" id="ProtNLM"/>
    </source>
</evidence>
<gene>
    <name evidence="3" type="ORF">MERR_LOCUS40691</name>
</gene>
<dbReference type="EMBL" id="CACVBM020001535">
    <property type="protein sequence ID" value="CAA7053455.1"/>
    <property type="molecule type" value="Genomic_DNA"/>
</dbReference>
<dbReference type="GO" id="GO:0016020">
    <property type="term" value="C:membrane"/>
    <property type="evidence" value="ECO:0007669"/>
    <property type="project" value="UniProtKB-SubCell"/>
</dbReference>
<evidence type="ECO:0000256" key="1">
    <source>
        <dbReference type="ARBA" id="ARBA00004141"/>
    </source>
</evidence>
<evidence type="ECO:0000313" key="3">
    <source>
        <dbReference type="EMBL" id="CAA7053455.1"/>
    </source>
</evidence>
<evidence type="ECO:0000313" key="4">
    <source>
        <dbReference type="Proteomes" id="UP000467841"/>
    </source>
</evidence>
<dbReference type="Proteomes" id="UP000467841">
    <property type="component" value="Unassembled WGS sequence"/>
</dbReference>
<dbReference type="AlphaFoldDB" id="A0A6D2KG26"/>
<sequence>MKIINSVVVVGLYYGFLTTFSIGPSYLFLLRARVMDEGVPRSDSSTCPERGVNSTTYVEDVGYRSRRKGSFSAEAFSGGNKMKVAKRGSAQAEAESPKSRKVNWFYWVKHTTM</sequence>
<dbReference type="InterPro" id="IPR008896">
    <property type="entry name" value="TIC214"/>
</dbReference>
<proteinExistence type="predicted"/>
<name>A0A6D2KG26_9BRAS</name>
<evidence type="ECO:0000256" key="2">
    <source>
        <dbReference type="SAM" id="Phobius"/>
    </source>
</evidence>
<dbReference type="Pfam" id="PF05758">
    <property type="entry name" value="Ycf1"/>
    <property type="match status" value="1"/>
</dbReference>
<keyword evidence="2" id="KW-1133">Transmembrane helix</keyword>
<organism evidence="3 4">
    <name type="scientific">Microthlaspi erraticum</name>
    <dbReference type="NCBI Taxonomy" id="1685480"/>
    <lineage>
        <taxon>Eukaryota</taxon>
        <taxon>Viridiplantae</taxon>
        <taxon>Streptophyta</taxon>
        <taxon>Embryophyta</taxon>
        <taxon>Tracheophyta</taxon>
        <taxon>Spermatophyta</taxon>
        <taxon>Magnoliopsida</taxon>
        <taxon>eudicotyledons</taxon>
        <taxon>Gunneridae</taxon>
        <taxon>Pentapetalae</taxon>
        <taxon>rosids</taxon>
        <taxon>malvids</taxon>
        <taxon>Brassicales</taxon>
        <taxon>Brassicaceae</taxon>
        <taxon>Coluteocarpeae</taxon>
        <taxon>Microthlaspi</taxon>
    </lineage>
</organism>
<comment type="subcellular location">
    <subcellularLocation>
        <location evidence="1">Membrane</location>
        <topology evidence="1">Multi-pass membrane protein</topology>
    </subcellularLocation>
</comment>
<keyword evidence="4" id="KW-1185">Reference proteome</keyword>
<dbReference type="OrthoDB" id="1069278at2759"/>
<reference evidence="3" key="1">
    <citation type="submission" date="2020-01" db="EMBL/GenBank/DDBJ databases">
        <authorList>
            <person name="Mishra B."/>
        </authorList>
    </citation>
    <scope>NUCLEOTIDE SEQUENCE [LARGE SCALE GENOMIC DNA]</scope>
</reference>
<protein>
    <recommendedName>
        <fullName evidence="5">Protein TIC 214</fullName>
    </recommendedName>
</protein>
<accession>A0A6D2KG26</accession>
<keyword evidence="2" id="KW-0472">Membrane</keyword>
<comment type="caution">
    <text evidence="3">The sequence shown here is derived from an EMBL/GenBank/DDBJ whole genome shotgun (WGS) entry which is preliminary data.</text>
</comment>
<feature type="transmembrane region" description="Helical" evidence="2">
    <location>
        <begin position="12"/>
        <end position="32"/>
    </location>
</feature>